<dbReference type="EMBL" id="JAPDFR010000001">
    <property type="protein sequence ID" value="KAK0392186.1"/>
    <property type="molecule type" value="Genomic_DNA"/>
</dbReference>
<name>A0AA39GS95_SARSR</name>
<gene>
    <name evidence="1" type="ORF">NLU13_1684</name>
</gene>
<accession>A0AA39GS95</accession>
<protein>
    <recommendedName>
        <fullName evidence="3">Glutamyl-tRNA synthetase</fullName>
    </recommendedName>
</protein>
<dbReference type="PANTHER" id="PTHR41729">
    <property type="entry name" value="GLUTAMYL-TRNA SYNTHETASE"/>
    <property type="match status" value="1"/>
</dbReference>
<proteinExistence type="predicted"/>
<dbReference type="InterPro" id="IPR025255">
    <property type="entry name" value="DUF4202"/>
</dbReference>
<dbReference type="Pfam" id="PF13875">
    <property type="entry name" value="DUF4202"/>
    <property type="match status" value="1"/>
</dbReference>
<evidence type="ECO:0008006" key="3">
    <source>
        <dbReference type="Google" id="ProtNLM"/>
    </source>
</evidence>
<reference evidence="1" key="1">
    <citation type="submission" date="2022-10" db="EMBL/GenBank/DDBJ databases">
        <title>Determination and structural analysis of whole genome sequence of Sarocladium strictum F4-1.</title>
        <authorList>
            <person name="Hu L."/>
            <person name="Jiang Y."/>
        </authorList>
    </citation>
    <scope>NUCLEOTIDE SEQUENCE</scope>
    <source>
        <strain evidence="1">F4-1</strain>
    </source>
</reference>
<evidence type="ECO:0000313" key="1">
    <source>
        <dbReference type="EMBL" id="KAK0392186.1"/>
    </source>
</evidence>
<dbReference type="AlphaFoldDB" id="A0AA39GS95"/>
<organism evidence="1 2">
    <name type="scientific">Sarocladium strictum</name>
    <name type="common">Black bundle disease fungus</name>
    <name type="synonym">Acremonium strictum</name>
    <dbReference type="NCBI Taxonomy" id="5046"/>
    <lineage>
        <taxon>Eukaryota</taxon>
        <taxon>Fungi</taxon>
        <taxon>Dikarya</taxon>
        <taxon>Ascomycota</taxon>
        <taxon>Pezizomycotina</taxon>
        <taxon>Sordariomycetes</taxon>
        <taxon>Hypocreomycetidae</taxon>
        <taxon>Hypocreales</taxon>
        <taxon>Sarocladiaceae</taxon>
        <taxon>Sarocladium</taxon>
    </lineage>
</organism>
<evidence type="ECO:0000313" key="2">
    <source>
        <dbReference type="Proteomes" id="UP001175261"/>
    </source>
</evidence>
<sequence length="214" mass="24004">MPQQQAPTELPSVPEPYLQAIKLIDEAHAQDPNLIDGPEGPKTLPYELHYAREMSRWLALHSPDATEALQVACRAQHFRRWELPRSSFPMTRPGYLLWRSKQKSQAATQVSSLIAPLFPSPSDPAIARIAALIRKENLTSDPEAQALEDVACLVFLDDQFDEFEGRPEIDEEKVVGILRRTWGKMGERGKELALGMDLSERAKTLIGKALEPTP</sequence>
<keyword evidence="2" id="KW-1185">Reference proteome</keyword>
<comment type="caution">
    <text evidence="1">The sequence shown here is derived from an EMBL/GenBank/DDBJ whole genome shotgun (WGS) entry which is preliminary data.</text>
</comment>
<dbReference type="Proteomes" id="UP001175261">
    <property type="component" value="Unassembled WGS sequence"/>
</dbReference>
<dbReference type="PANTHER" id="PTHR41729:SF1">
    <property type="entry name" value="GLUTAMYL-TRNA SYNTHETASE"/>
    <property type="match status" value="1"/>
</dbReference>